<dbReference type="FunFam" id="3.40.1030.10:FF:000003">
    <property type="entry name" value="Pyrimidine-nucleoside phosphorylase"/>
    <property type="match status" value="1"/>
</dbReference>
<keyword evidence="4" id="KW-0808">Transferase</keyword>
<dbReference type="NCBIfam" id="NF004490">
    <property type="entry name" value="PRK05820.1"/>
    <property type="match status" value="1"/>
</dbReference>
<dbReference type="GO" id="GO:0016763">
    <property type="term" value="F:pentosyltransferase activity"/>
    <property type="evidence" value="ECO:0007669"/>
    <property type="project" value="UniProtKB-ARBA"/>
</dbReference>
<comment type="caution">
    <text evidence="7">The sequence shown here is derived from an EMBL/GenBank/DDBJ whole genome shotgun (WGS) entry which is preliminary data.</text>
</comment>
<dbReference type="PANTHER" id="PTHR10515">
    <property type="entry name" value="THYMIDINE PHOSPHORYLASE"/>
    <property type="match status" value="1"/>
</dbReference>
<evidence type="ECO:0000256" key="1">
    <source>
        <dbReference type="ARBA" id="ARBA00006915"/>
    </source>
</evidence>
<evidence type="ECO:0000259" key="6">
    <source>
        <dbReference type="Pfam" id="PF02885"/>
    </source>
</evidence>
<dbReference type="PROSITE" id="PS00647">
    <property type="entry name" value="THYMID_PHOSPHORYLASE"/>
    <property type="match status" value="1"/>
</dbReference>
<name>A0A9N8ESN5_9STRA</name>
<dbReference type="InterPro" id="IPR017459">
    <property type="entry name" value="Glycosyl_Trfase_fam3_N_dom"/>
</dbReference>
<protein>
    <submittedName>
        <fullName evidence="7">Thymidine phosphorylase</fullName>
    </submittedName>
</protein>
<dbReference type="InterPro" id="IPR036320">
    <property type="entry name" value="Glycosyl_Trfase_fam3_N_dom_sf"/>
</dbReference>
<dbReference type="InterPro" id="IPR035902">
    <property type="entry name" value="Nuc_phospho_transferase"/>
</dbReference>
<gene>
    <name evidence="7" type="ORF">SEMRO_1568_G283010.1</name>
</gene>
<evidence type="ECO:0000259" key="5">
    <source>
        <dbReference type="Pfam" id="PF00591"/>
    </source>
</evidence>
<dbReference type="Gene3D" id="3.40.1030.10">
    <property type="entry name" value="Nucleoside phosphorylase/phosphoribosyltransferase catalytic domain"/>
    <property type="match status" value="1"/>
</dbReference>
<dbReference type="Pfam" id="PF00591">
    <property type="entry name" value="Glycos_transf_3"/>
    <property type="match status" value="1"/>
</dbReference>
<evidence type="ECO:0000256" key="3">
    <source>
        <dbReference type="ARBA" id="ARBA00022676"/>
    </source>
</evidence>
<dbReference type="Gene3D" id="1.20.970.10">
    <property type="entry name" value="Transferase, Pyrimidine Nucleoside Phosphorylase, Chain C"/>
    <property type="match status" value="1"/>
</dbReference>
<accession>A0A9N8ESN5</accession>
<dbReference type="InterPro" id="IPR000053">
    <property type="entry name" value="Thymidine/pyrmidine_PPase"/>
</dbReference>
<proteinExistence type="inferred from homology"/>
<dbReference type="SUPFAM" id="SSF52418">
    <property type="entry name" value="Nucleoside phosphorylase/phosphoribosyltransferase catalytic domain"/>
    <property type="match status" value="1"/>
</dbReference>
<sequence>MDPVTMIQIKRCHDRPHTDKELEWWIQQYTAGSIPEYQMSAWLMAVCWRGLNDRETATLTRAMVESGERVDWNSTGTCTNDSLMLLVDKHSTGGVGDKISLVLAPLAACLGAHVPMMAGRGLGHTGGTIDKLESIPGYQTCLSVEAFQSQVKNVGCSIVSPNETLCPADRKLYALRDVTATVSSIPLQTASIMSKKIAENPNMLVLDVKYGAASFQSSSADAELLAHSMIATGQANGVQTSAFMTHMDHPIGYAVGNWLEVYECIQLMKTGKGSKDLITLVVVQTAQLVKYSTSFVKWYTRKEETPW</sequence>
<feature type="domain" description="Glycosyl transferase family 3" evidence="5">
    <location>
        <begin position="86"/>
        <end position="292"/>
    </location>
</feature>
<evidence type="ECO:0000256" key="2">
    <source>
        <dbReference type="ARBA" id="ARBA00011738"/>
    </source>
</evidence>
<dbReference type="EMBL" id="CAICTM010001566">
    <property type="protein sequence ID" value="CAB9524674.1"/>
    <property type="molecule type" value="Genomic_DNA"/>
</dbReference>
<organism evidence="7 8">
    <name type="scientific">Seminavis robusta</name>
    <dbReference type="NCBI Taxonomy" id="568900"/>
    <lineage>
        <taxon>Eukaryota</taxon>
        <taxon>Sar</taxon>
        <taxon>Stramenopiles</taxon>
        <taxon>Ochrophyta</taxon>
        <taxon>Bacillariophyta</taxon>
        <taxon>Bacillariophyceae</taxon>
        <taxon>Bacillariophycidae</taxon>
        <taxon>Naviculales</taxon>
        <taxon>Naviculaceae</taxon>
        <taxon>Seminavis</taxon>
    </lineage>
</organism>
<reference evidence="7" key="1">
    <citation type="submission" date="2020-06" db="EMBL/GenBank/DDBJ databases">
        <authorList>
            <consortium name="Plant Systems Biology data submission"/>
        </authorList>
    </citation>
    <scope>NUCLEOTIDE SEQUENCE</scope>
    <source>
        <strain evidence="7">D6</strain>
    </source>
</reference>
<dbReference type="GO" id="GO:0005829">
    <property type="term" value="C:cytosol"/>
    <property type="evidence" value="ECO:0007669"/>
    <property type="project" value="TreeGrafter"/>
</dbReference>
<dbReference type="Proteomes" id="UP001153069">
    <property type="component" value="Unassembled WGS sequence"/>
</dbReference>
<dbReference type="AlphaFoldDB" id="A0A9N8ESN5"/>
<dbReference type="OrthoDB" id="445007at2759"/>
<comment type="subunit">
    <text evidence="2">Homodimer.</text>
</comment>
<dbReference type="GO" id="GO:0006206">
    <property type="term" value="P:pyrimidine nucleobase metabolic process"/>
    <property type="evidence" value="ECO:0007669"/>
    <property type="project" value="InterPro"/>
</dbReference>
<keyword evidence="3" id="KW-0328">Glycosyltransferase</keyword>
<dbReference type="InterPro" id="IPR000312">
    <property type="entry name" value="Glycosyl_Trfase_fam3"/>
</dbReference>
<evidence type="ECO:0000256" key="4">
    <source>
        <dbReference type="ARBA" id="ARBA00022679"/>
    </source>
</evidence>
<dbReference type="SUPFAM" id="SSF47648">
    <property type="entry name" value="Nucleoside phosphorylase/phosphoribosyltransferase N-terminal domain"/>
    <property type="match status" value="1"/>
</dbReference>
<dbReference type="InterPro" id="IPR017872">
    <property type="entry name" value="Pyrmidine_PPase_CS"/>
</dbReference>
<dbReference type="PANTHER" id="PTHR10515:SF0">
    <property type="entry name" value="THYMIDINE PHOSPHORYLASE"/>
    <property type="match status" value="1"/>
</dbReference>
<dbReference type="GO" id="GO:0004645">
    <property type="term" value="F:1,4-alpha-oligoglucan phosphorylase activity"/>
    <property type="evidence" value="ECO:0007669"/>
    <property type="project" value="InterPro"/>
</dbReference>
<comment type="similarity">
    <text evidence="1">Belongs to the thymidine/pyrimidine-nucleoside phosphorylase family.</text>
</comment>
<dbReference type="Pfam" id="PF02885">
    <property type="entry name" value="Glycos_trans_3N"/>
    <property type="match status" value="1"/>
</dbReference>
<feature type="domain" description="Glycosyl transferase family 3 N-terminal" evidence="6">
    <location>
        <begin position="13"/>
        <end position="67"/>
    </location>
</feature>
<keyword evidence="8" id="KW-1185">Reference proteome</keyword>
<evidence type="ECO:0000313" key="8">
    <source>
        <dbReference type="Proteomes" id="UP001153069"/>
    </source>
</evidence>
<evidence type="ECO:0000313" key="7">
    <source>
        <dbReference type="EMBL" id="CAB9524674.1"/>
    </source>
</evidence>